<keyword evidence="9" id="KW-1185">Reference proteome</keyword>
<feature type="domain" description="Neurotransmitter-gated ion-channel transmembrane" evidence="7">
    <location>
        <begin position="202"/>
        <end position="421"/>
    </location>
</feature>
<dbReference type="PANTHER" id="PTHR18945">
    <property type="entry name" value="NEUROTRANSMITTER GATED ION CHANNEL"/>
    <property type="match status" value="1"/>
</dbReference>
<dbReference type="InterPro" id="IPR006201">
    <property type="entry name" value="Neur_channel"/>
</dbReference>
<comment type="similarity">
    <text evidence="5">Belongs to the ligand-gated ion channel (TC 1.A.9) family.</text>
</comment>
<keyword evidence="3 5" id="KW-1133">Transmembrane helix</keyword>
<feature type="domain" description="Neurotransmitter-gated ion-channel ligand-binding" evidence="6">
    <location>
        <begin position="2"/>
        <end position="195"/>
    </location>
</feature>
<dbReference type="PRINTS" id="PR00252">
    <property type="entry name" value="NRIONCHANNEL"/>
</dbReference>
<feature type="transmembrane region" description="Helical" evidence="5">
    <location>
        <begin position="257"/>
        <end position="278"/>
    </location>
</feature>
<dbReference type="InterPro" id="IPR038050">
    <property type="entry name" value="Neuro_actylchol_rec"/>
</dbReference>
<keyword evidence="2 5" id="KW-0812">Transmembrane</keyword>
<dbReference type="Gene3D" id="1.20.58.390">
    <property type="entry name" value="Neurotransmitter-gated ion-channel transmembrane domain"/>
    <property type="match status" value="2"/>
</dbReference>
<feature type="transmembrane region" description="Helical" evidence="5">
    <location>
        <begin position="406"/>
        <end position="426"/>
    </location>
</feature>
<dbReference type="InterPro" id="IPR036719">
    <property type="entry name" value="Neuro-gated_channel_TM_sf"/>
</dbReference>
<feature type="transmembrane region" description="Helical" evidence="5">
    <location>
        <begin position="196"/>
        <end position="215"/>
    </location>
</feature>
<evidence type="ECO:0000256" key="2">
    <source>
        <dbReference type="ARBA" id="ARBA00022692"/>
    </source>
</evidence>
<gene>
    <name evidence="8" type="ORF">KUTeg_008580</name>
</gene>
<protein>
    <submittedName>
        <fullName evidence="8">Uncharacterized protein</fullName>
    </submittedName>
</protein>
<dbReference type="InterPro" id="IPR006202">
    <property type="entry name" value="Neur_chan_lig-bd"/>
</dbReference>
<evidence type="ECO:0000256" key="3">
    <source>
        <dbReference type="ARBA" id="ARBA00022989"/>
    </source>
</evidence>
<comment type="caution">
    <text evidence="5">Lacks conserved residue(s) required for the propagation of feature annotation.</text>
</comment>
<dbReference type="InterPro" id="IPR006029">
    <property type="entry name" value="Neurotrans-gated_channel_TM"/>
</dbReference>
<keyword evidence="5" id="KW-0406">Ion transport</keyword>
<evidence type="ECO:0000259" key="6">
    <source>
        <dbReference type="Pfam" id="PF02931"/>
    </source>
</evidence>
<evidence type="ECO:0000313" key="8">
    <source>
        <dbReference type="EMBL" id="KAJ8314019.1"/>
    </source>
</evidence>
<comment type="subcellular location">
    <subcellularLocation>
        <location evidence="1">Membrane</location>
        <topology evidence="1">Multi-pass membrane protein</topology>
    </subcellularLocation>
</comment>
<evidence type="ECO:0000256" key="1">
    <source>
        <dbReference type="ARBA" id="ARBA00004141"/>
    </source>
</evidence>
<dbReference type="SUPFAM" id="SSF63712">
    <property type="entry name" value="Nicotinic receptor ligand binding domain-like"/>
    <property type="match status" value="1"/>
</dbReference>
<evidence type="ECO:0000256" key="5">
    <source>
        <dbReference type="RuleBase" id="RU000687"/>
    </source>
</evidence>
<dbReference type="NCBIfam" id="TIGR00860">
    <property type="entry name" value="LIC"/>
    <property type="match status" value="1"/>
</dbReference>
<dbReference type="Pfam" id="PF02931">
    <property type="entry name" value="Neur_chan_LBD"/>
    <property type="match status" value="1"/>
</dbReference>
<dbReference type="InterPro" id="IPR018000">
    <property type="entry name" value="Neurotransmitter_ion_chnl_CS"/>
</dbReference>
<dbReference type="PROSITE" id="PS00236">
    <property type="entry name" value="NEUROTR_ION_CHANNEL"/>
    <property type="match status" value="1"/>
</dbReference>
<evidence type="ECO:0000256" key="4">
    <source>
        <dbReference type="ARBA" id="ARBA00023136"/>
    </source>
</evidence>
<keyword evidence="4 5" id="KW-0472">Membrane</keyword>
<evidence type="ECO:0000259" key="7">
    <source>
        <dbReference type="Pfam" id="PF02932"/>
    </source>
</evidence>
<dbReference type="SUPFAM" id="SSF90112">
    <property type="entry name" value="Neurotransmitter-gated ion-channel transmembrane pore"/>
    <property type="match status" value="1"/>
</dbReference>
<sequence length="433" mass="49457">MVRDLMMIYEKRIRPSFNHSQPLNVTFGVALAQIIDVDEKNQGWLDYMLKWDPKKYGNISVIRIPYDEVWKPDILLYNNADVGASASSVSSNVIVSSDGNVTWLSMWIFKSSCSMDVRYFPFDVQNCSMEFASWTFDAYEINLINVVKGGDLSNYVPSSEWKLIVFDYQRQIVVFSCCPEPYVFMTYHIVIQRRPLFYVFNMVMPCILITLVALLGFYMPSDSGEKISMGITTLLSMTVFLMIVSERLPPVSDVVPLIGLYYGITIGIVSFATAMTVFTLNIHHKGSRGCEIPSVIKKIFFGVVAKILLIKLDLPSPPGPGMQKVPQSEYYRFETDQPTENGGLSPRFARKIHMGDKNDDCQKHFMHVLHKVSQTIERNEMRLEEQDRRDCIKQEWQQLAIVIDRLLLVLFLTLVVTMAISLLVPADIDMEGI</sequence>
<proteinExistence type="inferred from homology"/>
<dbReference type="CDD" id="cd19051">
    <property type="entry name" value="LGIC_TM_cation"/>
    <property type="match status" value="1"/>
</dbReference>
<dbReference type="Pfam" id="PF02932">
    <property type="entry name" value="Neur_chan_memb"/>
    <property type="match status" value="1"/>
</dbReference>
<dbReference type="InterPro" id="IPR036734">
    <property type="entry name" value="Neur_chan_lig-bd_sf"/>
</dbReference>
<reference evidence="8 9" key="1">
    <citation type="submission" date="2022-12" db="EMBL/GenBank/DDBJ databases">
        <title>Chromosome-level genome of Tegillarca granosa.</title>
        <authorList>
            <person name="Kim J."/>
        </authorList>
    </citation>
    <scope>NUCLEOTIDE SEQUENCE [LARGE SCALE GENOMIC DNA]</scope>
    <source>
        <strain evidence="8">Teg-2019</strain>
        <tissue evidence="8">Adductor muscle</tissue>
    </source>
</reference>
<keyword evidence="5" id="KW-0407">Ion channel</keyword>
<keyword evidence="5" id="KW-0813">Transport</keyword>
<dbReference type="Proteomes" id="UP001217089">
    <property type="component" value="Unassembled WGS sequence"/>
</dbReference>
<comment type="caution">
    <text evidence="8">The sequence shown here is derived from an EMBL/GenBank/DDBJ whole genome shotgun (WGS) entry which is preliminary data.</text>
</comment>
<evidence type="ECO:0000313" key="9">
    <source>
        <dbReference type="Proteomes" id="UP001217089"/>
    </source>
</evidence>
<dbReference type="EMBL" id="JARBDR010000342">
    <property type="protein sequence ID" value="KAJ8314019.1"/>
    <property type="molecule type" value="Genomic_DNA"/>
</dbReference>
<dbReference type="Gene3D" id="2.70.170.10">
    <property type="entry name" value="Neurotransmitter-gated ion-channel ligand-binding domain"/>
    <property type="match status" value="1"/>
</dbReference>
<name>A0ABQ9F9H6_TEGGR</name>
<accession>A0ABQ9F9H6</accession>
<organism evidence="8 9">
    <name type="scientific">Tegillarca granosa</name>
    <name type="common">Malaysian cockle</name>
    <name type="synonym">Anadara granosa</name>
    <dbReference type="NCBI Taxonomy" id="220873"/>
    <lineage>
        <taxon>Eukaryota</taxon>
        <taxon>Metazoa</taxon>
        <taxon>Spiralia</taxon>
        <taxon>Lophotrochozoa</taxon>
        <taxon>Mollusca</taxon>
        <taxon>Bivalvia</taxon>
        <taxon>Autobranchia</taxon>
        <taxon>Pteriomorphia</taxon>
        <taxon>Arcoida</taxon>
        <taxon>Arcoidea</taxon>
        <taxon>Arcidae</taxon>
        <taxon>Tegillarca</taxon>
    </lineage>
</organism>
<dbReference type="CDD" id="cd18997">
    <property type="entry name" value="LGIC_ECD_nAChR"/>
    <property type="match status" value="1"/>
</dbReference>